<name>A0ABR3W2C4_9PEZI</name>
<accession>A0ABR3W2C4</accession>
<comment type="caution">
    <text evidence="1">The sequence shown here is derived from an EMBL/GenBank/DDBJ whole genome shotgun (WGS) entry which is preliminary data.</text>
</comment>
<gene>
    <name evidence="1" type="ORF">VTK73DRAFT_9449</name>
</gene>
<reference evidence="1 2" key="1">
    <citation type="journal article" date="2024" name="Commun. Biol.">
        <title>Comparative genomic analysis of thermophilic fungi reveals convergent evolutionary adaptations and gene losses.</title>
        <authorList>
            <person name="Steindorff A.S."/>
            <person name="Aguilar-Pontes M.V."/>
            <person name="Robinson A.J."/>
            <person name="Andreopoulos B."/>
            <person name="LaButti K."/>
            <person name="Kuo A."/>
            <person name="Mondo S."/>
            <person name="Riley R."/>
            <person name="Otillar R."/>
            <person name="Haridas S."/>
            <person name="Lipzen A."/>
            <person name="Grimwood J."/>
            <person name="Schmutz J."/>
            <person name="Clum A."/>
            <person name="Reid I.D."/>
            <person name="Moisan M.C."/>
            <person name="Butler G."/>
            <person name="Nguyen T.T.M."/>
            <person name="Dewar K."/>
            <person name="Conant G."/>
            <person name="Drula E."/>
            <person name="Henrissat B."/>
            <person name="Hansel C."/>
            <person name="Singer S."/>
            <person name="Hutchinson M.I."/>
            <person name="de Vries R.P."/>
            <person name="Natvig D.O."/>
            <person name="Powell A.J."/>
            <person name="Tsang A."/>
            <person name="Grigoriev I.V."/>
        </authorList>
    </citation>
    <scope>NUCLEOTIDE SEQUENCE [LARGE SCALE GENOMIC DNA]</scope>
    <source>
        <strain evidence="1 2">ATCC 24622</strain>
    </source>
</reference>
<proteinExistence type="predicted"/>
<organism evidence="1 2">
    <name type="scientific">Phialemonium thermophilum</name>
    <dbReference type="NCBI Taxonomy" id="223376"/>
    <lineage>
        <taxon>Eukaryota</taxon>
        <taxon>Fungi</taxon>
        <taxon>Dikarya</taxon>
        <taxon>Ascomycota</taxon>
        <taxon>Pezizomycotina</taxon>
        <taxon>Sordariomycetes</taxon>
        <taxon>Sordariomycetidae</taxon>
        <taxon>Cephalothecales</taxon>
        <taxon>Cephalothecaceae</taxon>
        <taxon>Phialemonium</taxon>
    </lineage>
</organism>
<dbReference type="Proteomes" id="UP001586593">
    <property type="component" value="Unassembled WGS sequence"/>
</dbReference>
<sequence>MRASCSTNSLSGGECAAHGRLAWPESCPCEENTGKQEGGDSTYLVGIASRSKSAIPREDRVKGFSRHMDKGDAGAKEAREMCIRHFLWLYIPWAPPYCFISFVNLTEI</sequence>
<keyword evidence="2" id="KW-1185">Reference proteome</keyword>
<evidence type="ECO:0000313" key="2">
    <source>
        <dbReference type="Proteomes" id="UP001586593"/>
    </source>
</evidence>
<evidence type="ECO:0000313" key="1">
    <source>
        <dbReference type="EMBL" id="KAL1851362.1"/>
    </source>
</evidence>
<protein>
    <submittedName>
        <fullName evidence="1">Uncharacterized protein</fullName>
    </submittedName>
</protein>
<dbReference type="EMBL" id="JAZHXJ010000789">
    <property type="protein sequence ID" value="KAL1851362.1"/>
    <property type="molecule type" value="Genomic_DNA"/>
</dbReference>